<evidence type="ECO:0000313" key="5">
    <source>
        <dbReference type="Proteomes" id="UP000317982"/>
    </source>
</evidence>
<organism evidence="4 5">
    <name type="scientific">Cryptosporangium phraense</name>
    <dbReference type="NCBI Taxonomy" id="2593070"/>
    <lineage>
        <taxon>Bacteria</taxon>
        <taxon>Bacillati</taxon>
        <taxon>Actinomycetota</taxon>
        <taxon>Actinomycetes</taxon>
        <taxon>Cryptosporangiales</taxon>
        <taxon>Cryptosporangiaceae</taxon>
        <taxon>Cryptosporangium</taxon>
    </lineage>
</organism>
<reference evidence="4 5" key="1">
    <citation type="submission" date="2019-07" db="EMBL/GenBank/DDBJ databases">
        <title>Cryptosporangium phraense sp. nov., isolated from plant litter.</title>
        <authorList>
            <person name="Suriyachadkun C."/>
        </authorList>
    </citation>
    <scope>NUCLEOTIDE SEQUENCE [LARGE SCALE GENOMIC DNA]</scope>
    <source>
        <strain evidence="4 5">A-T 5661</strain>
    </source>
</reference>
<dbReference type="PROSITE" id="PS50977">
    <property type="entry name" value="HTH_TETR_2"/>
    <property type="match status" value="1"/>
</dbReference>
<name>A0A545AEK1_9ACTN</name>
<comment type="caution">
    <text evidence="4">The sequence shown here is derived from an EMBL/GenBank/DDBJ whole genome shotgun (WGS) entry which is preliminary data.</text>
</comment>
<evidence type="ECO:0000256" key="1">
    <source>
        <dbReference type="ARBA" id="ARBA00023125"/>
    </source>
</evidence>
<gene>
    <name evidence="4" type="ORF">FL583_38240</name>
</gene>
<dbReference type="SUPFAM" id="SSF46689">
    <property type="entry name" value="Homeodomain-like"/>
    <property type="match status" value="1"/>
</dbReference>
<feature type="DNA-binding region" description="H-T-H motif" evidence="2">
    <location>
        <begin position="41"/>
        <end position="60"/>
    </location>
</feature>
<evidence type="ECO:0000256" key="2">
    <source>
        <dbReference type="PROSITE-ProRule" id="PRU00335"/>
    </source>
</evidence>
<dbReference type="InterPro" id="IPR001647">
    <property type="entry name" value="HTH_TetR"/>
</dbReference>
<dbReference type="EMBL" id="VIRS01000057">
    <property type="protein sequence ID" value="TQS39768.1"/>
    <property type="molecule type" value="Genomic_DNA"/>
</dbReference>
<dbReference type="OrthoDB" id="7252896at2"/>
<dbReference type="InterPro" id="IPR009057">
    <property type="entry name" value="Homeodomain-like_sf"/>
</dbReference>
<keyword evidence="1 2" id="KW-0238">DNA-binding</keyword>
<protein>
    <submittedName>
        <fullName evidence="4">TetR/AcrR family transcriptional regulator</fullName>
    </submittedName>
</protein>
<evidence type="ECO:0000313" key="4">
    <source>
        <dbReference type="EMBL" id="TQS39768.1"/>
    </source>
</evidence>
<dbReference type="RefSeq" id="WP_142709810.1">
    <property type="nucleotide sequence ID" value="NZ_VIRS01000057.1"/>
</dbReference>
<accession>A0A545AEK1</accession>
<dbReference type="Gene3D" id="1.10.357.10">
    <property type="entry name" value="Tetracycline Repressor, domain 2"/>
    <property type="match status" value="1"/>
</dbReference>
<dbReference type="GO" id="GO:0003677">
    <property type="term" value="F:DNA binding"/>
    <property type="evidence" value="ECO:0007669"/>
    <property type="project" value="UniProtKB-UniRule"/>
</dbReference>
<dbReference type="InParanoid" id="A0A545AEK1"/>
<dbReference type="Proteomes" id="UP000317982">
    <property type="component" value="Unassembled WGS sequence"/>
</dbReference>
<evidence type="ECO:0000259" key="3">
    <source>
        <dbReference type="PROSITE" id="PS50977"/>
    </source>
</evidence>
<sequence>MAQQERRESLAVTDDVRAVETRRRLIAAFRTAVGEGRTDLSVTAFCRMAGVARSTFYTHFATMEDVAVAAVSEVFADIETVDSSRRSDHVLSRPEITRLGLRGIIDGLSDARSLVRYAIAIGSKAAVHAKLVDEVAVVARGTVLSELPHLDETGVRTLALYMAAGTVFVTLDWIEHPSMTEEQLTEYLLASFPAWLTRS</sequence>
<dbReference type="AlphaFoldDB" id="A0A545AEK1"/>
<keyword evidence="5" id="KW-1185">Reference proteome</keyword>
<feature type="domain" description="HTH tetR-type" evidence="3">
    <location>
        <begin position="18"/>
        <end position="78"/>
    </location>
</feature>
<proteinExistence type="predicted"/>